<feature type="signal peptide" evidence="1">
    <location>
        <begin position="1"/>
        <end position="19"/>
    </location>
</feature>
<evidence type="ECO:0000313" key="3">
    <source>
        <dbReference type="Proteomes" id="UP000335415"/>
    </source>
</evidence>
<dbReference type="RefSeq" id="WP_150435605.1">
    <property type="nucleotide sequence ID" value="NZ_VYKJ01000006.1"/>
</dbReference>
<gene>
    <name evidence="2" type="ORF">FJU30_14115</name>
</gene>
<keyword evidence="1" id="KW-0732">Signal</keyword>
<organism evidence="2 3">
    <name type="scientific">Affinibrenneria salicis</name>
    <dbReference type="NCBI Taxonomy" id="2590031"/>
    <lineage>
        <taxon>Bacteria</taxon>
        <taxon>Pseudomonadati</taxon>
        <taxon>Pseudomonadota</taxon>
        <taxon>Gammaproteobacteria</taxon>
        <taxon>Enterobacterales</taxon>
        <taxon>Pectobacteriaceae</taxon>
        <taxon>Affinibrenneria</taxon>
    </lineage>
</organism>
<dbReference type="EMBL" id="VYKJ01000006">
    <property type="protein sequence ID" value="KAA8999462.1"/>
    <property type="molecule type" value="Genomic_DNA"/>
</dbReference>
<protein>
    <submittedName>
        <fullName evidence="2">Uncharacterized protein</fullName>
    </submittedName>
</protein>
<accession>A0A5J5FZ54</accession>
<dbReference type="Proteomes" id="UP000335415">
    <property type="component" value="Unassembled WGS sequence"/>
</dbReference>
<evidence type="ECO:0000256" key="1">
    <source>
        <dbReference type="SAM" id="SignalP"/>
    </source>
</evidence>
<reference evidence="2 3" key="1">
    <citation type="submission" date="2019-09" db="EMBL/GenBank/DDBJ databases">
        <authorList>
            <person name="Li Y."/>
        </authorList>
    </citation>
    <scope>NUCLEOTIDE SEQUENCE [LARGE SCALE GENOMIC DNA]</scope>
    <source>
        <strain evidence="2 3">L3-3HA</strain>
    </source>
</reference>
<feature type="chain" id="PRO_5023871334" evidence="1">
    <location>
        <begin position="20"/>
        <end position="76"/>
    </location>
</feature>
<proteinExistence type="predicted"/>
<keyword evidence="3" id="KW-1185">Reference proteome</keyword>
<dbReference type="OrthoDB" id="6059223at2"/>
<sequence>MKTPIAAALLLFAAGAVQAGDAHVCRSDAQSIDKVKSLTDNTVFTCGEQLKGTLPQLAKLGWQIVQIVQQTEDPAV</sequence>
<name>A0A5J5FZ54_9GAMM</name>
<dbReference type="AlphaFoldDB" id="A0A5J5FZ54"/>
<evidence type="ECO:0000313" key="2">
    <source>
        <dbReference type="EMBL" id="KAA8999462.1"/>
    </source>
</evidence>
<comment type="caution">
    <text evidence="2">The sequence shown here is derived from an EMBL/GenBank/DDBJ whole genome shotgun (WGS) entry which is preliminary data.</text>
</comment>